<reference evidence="1 2" key="1">
    <citation type="submission" date="2018-12" db="EMBL/GenBank/DDBJ databases">
        <authorList>
            <consortium name="Pathogen Informatics"/>
        </authorList>
    </citation>
    <scope>NUCLEOTIDE SEQUENCE [LARGE SCALE GENOMIC DNA]</scope>
    <source>
        <strain evidence="1 2">NCTC10783</strain>
    </source>
</reference>
<dbReference type="AlphaFoldDB" id="A0A3S4N2G3"/>
<organism evidence="1 2">
    <name type="scientific">Pseudomonas fluorescens</name>
    <dbReference type="NCBI Taxonomy" id="294"/>
    <lineage>
        <taxon>Bacteria</taxon>
        <taxon>Pseudomonadati</taxon>
        <taxon>Pseudomonadota</taxon>
        <taxon>Gammaproteobacteria</taxon>
        <taxon>Pseudomonadales</taxon>
        <taxon>Pseudomonadaceae</taxon>
        <taxon>Pseudomonas</taxon>
    </lineage>
</organism>
<proteinExistence type="predicted"/>
<protein>
    <recommendedName>
        <fullName evidence="3">ParB/Sulfiredoxin domain-containing protein</fullName>
    </recommendedName>
</protein>
<accession>A0A3S4N2G3</accession>
<dbReference type="EMBL" id="LR134300">
    <property type="protein sequence ID" value="VEE50072.1"/>
    <property type="molecule type" value="Genomic_DNA"/>
</dbReference>
<sequence>MVFSSEERKRKLGELISEPSKAQGSQKLYYKNITQSFPVYRIDLDYLIYNRHNGRIEAEMLTWEQEHSITPGHYDEKLHDLIDKFLWTSSSSRNKQTLQDLDEKQQQRPGIVSLDGVIIDGNRRAMLLRRLAAQKGIGKQYFDAIILPDAYDENQKEIVRLETQYQLGEDSKVEYGPLQKYLHARRLHDDLGISTDEIDKLMGQQSGNAAKLLEIMALMDEYLEHIGCHRLYTMLKDSDGTKEGMFVDLYYDLKRLKNGGAKIPWAFDAELDCLALKVIQFDFIRLGEFSDAKKVYREISHQSKGNNFFSHEEIWSAFTQAHERDVDPITAEIPSLEEFITQNPGCEGKIDAARARENVWKDKVQGLMKGNFNKNHHALEIKATELQPTEYLERARALLEKIDIDGAALVAEPSNGQLVMDINRLSYQMKKRFEKTDRGVI</sequence>
<evidence type="ECO:0008006" key="3">
    <source>
        <dbReference type="Google" id="ProtNLM"/>
    </source>
</evidence>
<dbReference type="Proteomes" id="UP000278078">
    <property type="component" value="Chromosome"/>
</dbReference>
<name>A0A3S4N2G3_PSEFL</name>
<gene>
    <name evidence="1" type="ORF">NCTC10783_06036</name>
</gene>
<evidence type="ECO:0000313" key="1">
    <source>
        <dbReference type="EMBL" id="VEE50072.1"/>
    </source>
</evidence>
<evidence type="ECO:0000313" key="2">
    <source>
        <dbReference type="Proteomes" id="UP000278078"/>
    </source>
</evidence>